<gene>
    <name evidence="1" type="ORF">C6Y14_00315</name>
</gene>
<evidence type="ECO:0000313" key="1">
    <source>
        <dbReference type="EMBL" id="PSM44632.1"/>
    </source>
</evidence>
<organism evidence="1 2">
    <name type="scientific">Streptomyces dioscori</name>
    <dbReference type="NCBI Taxonomy" id="2109333"/>
    <lineage>
        <taxon>Bacteria</taxon>
        <taxon>Bacillati</taxon>
        <taxon>Actinomycetota</taxon>
        <taxon>Actinomycetes</taxon>
        <taxon>Kitasatosporales</taxon>
        <taxon>Streptomycetaceae</taxon>
        <taxon>Streptomyces</taxon>
        <taxon>Streptomyces aurantiacus group</taxon>
    </lineage>
</organism>
<evidence type="ECO:0000313" key="2">
    <source>
        <dbReference type="Proteomes" id="UP000240429"/>
    </source>
</evidence>
<reference evidence="1 2" key="1">
    <citation type="submission" date="2018-03" db="EMBL/GenBank/DDBJ databases">
        <title>Streptomyces dioscori sp. nov., a novel endophytic actinobacterium isolated from bulbil of Dioscorea bulbifera L.</title>
        <authorList>
            <person name="Zhikuan W."/>
        </authorList>
    </citation>
    <scope>NUCLEOTIDE SEQUENCE [LARGE SCALE GENOMIC DNA]</scope>
    <source>
        <strain evidence="1 2">A217</strain>
    </source>
</reference>
<dbReference type="Proteomes" id="UP000240429">
    <property type="component" value="Unassembled WGS sequence"/>
</dbReference>
<sequence length="124" mass="13097">MAHAAVTDDIRVNEVVTTGVFTVTAVFSCPAGMPNYNNEGFSLAGSGECVAGSKPVHWADDTNDGGHALRRGTITCWPLERCVAFRMRRAGRPAPPVSAGGRHAGSRRKMLPLLASTYSSLSPP</sequence>
<accession>A0A2P8QEE4</accession>
<keyword evidence="2" id="KW-1185">Reference proteome</keyword>
<dbReference type="AlphaFoldDB" id="A0A2P8QEE4"/>
<name>A0A2P8QEE4_9ACTN</name>
<proteinExistence type="predicted"/>
<protein>
    <submittedName>
        <fullName evidence="1">Uncharacterized protein</fullName>
    </submittedName>
</protein>
<comment type="caution">
    <text evidence="1">The sequence shown here is derived from an EMBL/GenBank/DDBJ whole genome shotgun (WGS) entry which is preliminary data.</text>
</comment>
<dbReference type="EMBL" id="PYBJ01000001">
    <property type="protein sequence ID" value="PSM44632.1"/>
    <property type="molecule type" value="Genomic_DNA"/>
</dbReference>